<keyword evidence="4" id="KW-1185">Reference proteome</keyword>
<dbReference type="AlphaFoldDB" id="A0A6H5J7C5"/>
<sequence>MLPRKESPFEAQAGSGQYALEDMISSLQTRGAQLDDEEDELSQDPAQLLAQRDRDLVLAAELGKALLERNQELTRQSEALAENYASKIEAKLNNYCIRLVLLGLLGAAGRAFAYCGRNGELWPAICLCHFVTYGRPIVSGARLATAHCSGVRPNLSRASIFSGRYLSLLSSNNIFARSSLLPFLQIICRDVDPSLLATFGSAPFFKSNSSSSLNPKFKAKCRGESPVIGSRQLGSWPSSRNLRTTSSQANAQAT</sequence>
<dbReference type="InterPro" id="IPR051149">
    <property type="entry name" value="Spindly/BICDR_Dynein_Adapter"/>
</dbReference>
<feature type="compositionally biased region" description="Polar residues" evidence="2">
    <location>
        <begin position="232"/>
        <end position="254"/>
    </location>
</feature>
<accession>A0A6H5J7C5</accession>
<dbReference type="PANTHER" id="PTHR32123">
    <property type="entry name" value="BICD FAMILY-LIKE CARGO ADAPTER"/>
    <property type="match status" value="1"/>
</dbReference>
<reference evidence="3 4" key="1">
    <citation type="submission" date="2020-02" db="EMBL/GenBank/DDBJ databases">
        <authorList>
            <person name="Ferguson B K."/>
        </authorList>
    </citation>
    <scope>NUCLEOTIDE SEQUENCE [LARGE SCALE GENOMIC DNA]</scope>
</reference>
<evidence type="ECO:0000256" key="1">
    <source>
        <dbReference type="ARBA" id="ARBA00023054"/>
    </source>
</evidence>
<name>A0A6H5J7C5_9HYME</name>
<feature type="region of interest" description="Disordered" evidence="2">
    <location>
        <begin position="227"/>
        <end position="254"/>
    </location>
</feature>
<keyword evidence="1" id="KW-0175">Coiled coil</keyword>
<dbReference type="PANTHER" id="PTHR32123:SF13">
    <property type="entry name" value="BICAUDAL D-RELATED PROTEIN HOMOLOG"/>
    <property type="match status" value="1"/>
</dbReference>
<evidence type="ECO:0000313" key="4">
    <source>
        <dbReference type="Proteomes" id="UP000479190"/>
    </source>
</evidence>
<protein>
    <recommendedName>
        <fullName evidence="5">HAP1 N-terminal domain-containing protein</fullName>
    </recommendedName>
</protein>
<evidence type="ECO:0000313" key="3">
    <source>
        <dbReference type="EMBL" id="CAB0043421.1"/>
    </source>
</evidence>
<dbReference type="EMBL" id="CADCXV010001316">
    <property type="protein sequence ID" value="CAB0043421.1"/>
    <property type="molecule type" value="Genomic_DNA"/>
</dbReference>
<evidence type="ECO:0000256" key="2">
    <source>
        <dbReference type="SAM" id="MobiDB-lite"/>
    </source>
</evidence>
<gene>
    <name evidence="3" type="ORF">TBRA_LOCUS15009</name>
</gene>
<organism evidence="3 4">
    <name type="scientific">Trichogramma brassicae</name>
    <dbReference type="NCBI Taxonomy" id="86971"/>
    <lineage>
        <taxon>Eukaryota</taxon>
        <taxon>Metazoa</taxon>
        <taxon>Ecdysozoa</taxon>
        <taxon>Arthropoda</taxon>
        <taxon>Hexapoda</taxon>
        <taxon>Insecta</taxon>
        <taxon>Pterygota</taxon>
        <taxon>Neoptera</taxon>
        <taxon>Endopterygota</taxon>
        <taxon>Hymenoptera</taxon>
        <taxon>Apocrita</taxon>
        <taxon>Proctotrupomorpha</taxon>
        <taxon>Chalcidoidea</taxon>
        <taxon>Trichogrammatidae</taxon>
        <taxon>Trichogramma</taxon>
    </lineage>
</organism>
<dbReference type="OrthoDB" id="9451547at2759"/>
<proteinExistence type="predicted"/>
<dbReference type="Proteomes" id="UP000479190">
    <property type="component" value="Unassembled WGS sequence"/>
</dbReference>
<evidence type="ECO:0008006" key="5">
    <source>
        <dbReference type="Google" id="ProtNLM"/>
    </source>
</evidence>